<dbReference type="InterPro" id="IPR020550">
    <property type="entry name" value="Inositol_monophosphatase_CS"/>
</dbReference>
<dbReference type="Gene3D" id="3.30.540.10">
    <property type="entry name" value="Fructose-1,6-Bisphosphatase, subunit A, domain 1"/>
    <property type="match status" value="1"/>
</dbReference>
<evidence type="ECO:0000256" key="2">
    <source>
        <dbReference type="ARBA" id="ARBA00009759"/>
    </source>
</evidence>
<evidence type="ECO:0000313" key="12">
    <source>
        <dbReference type="Proteomes" id="UP000070444"/>
    </source>
</evidence>
<proteinExistence type="inferred from homology"/>
<dbReference type="Proteomes" id="UP000070444">
    <property type="component" value="Unassembled WGS sequence"/>
</dbReference>
<dbReference type="PRINTS" id="PR00377">
    <property type="entry name" value="IMPHPHTASES"/>
</dbReference>
<evidence type="ECO:0000256" key="4">
    <source>
        <dbReference type="ARBA" id="ARBA00022723"/>
    </source>
</evidence>
<comment type="catalytic activity">
    <reaction evidence="8">
        <text>adenosine 3',5'-bisphosphate + H2O = AMP + phosphate</text>
        <dbReference type="Rhea" id="RHEA:10040"/>
        <dbReference type="ChEBI" id="CHEBI:15377"/>
        <dbReference type="ChEBI" id="CHEBI:43474"/>
        <dbReference type="ChEBI" id="CHEBI:58343"/>
        <dbReference type="ChEBI" id="CHEBI:456215"/>
        <dbReference type="EC" id="3.1.3.7"/>
    </reaction>
    <physiologicalReaction direction="left-to-right" evidence="8">
        <dbReference type="Rhea" id="RHEA:10041"/>
    </physiologicalReaction>
</comment>
<dbReference type="GO" id="GO:0009086">
    <property type="term" value="P:methionine biosynthetic process"/>
    <property type="evidence" value="ECO:0007669"/>
    <property type="project" value="EnsemblFungi"/>
</dbReference>
<dbReference type="GO" id="GO:0042538">
    <property type="term" value="P:hyperosmotic salinity response"/>
    <property type="evidence" value="ECO:0007669"/>
    <property type="project" value="EnsemblFungi"/>
</dbReference>
<keyword evidence="4 10" id="KW-0479">Metal-binding</keyword>
<evidence type="ECO:0000313" key="11">
    <source>
        <dbReference type="EMBL" id="KXN65297.1"/>
    </source>
</evidence>
<feature type="binding site" evidence="10">
    <location>
        <position position="130"/>
    </location>
    <ligand>
        <name>Mg(2+)</name>
        <dbReference type="ChEBI" id="CHEBI:18420"/>
        <label>1</label>
        <note>catalytic</note>
    </ligand>
</feature>
<dbReference type="PANTHER" id="PTHR43200">
    <property type="entry name" value="PHOSPHATASE"/>
    <property type="match status" value="1"/>
</dbReference>
<protein>
    <recommendedName>
        <fullName evidence="3">3'(2'),5'-bisphosphate nucleotidase</fullName>
        <ecNumber evidence="3">3.1.3.7</ecNumber>
    </recommendedName>
</protein>
<dbReference type="GO" id="GO:0052829">
    <property type="term" value="F:inositol-1,3,4-trisphosphate 1-phosphatase activity"/>
    <property type="evidence" value="ECO:0007669"/>
    <property type="project" value="EnsemblFungi"/>
</dbReference>
<comment type="catalytic activity">
    <reaction evidence="9">
        <text>3'-phosphoadenylyl sulfate + H2O = adenosine 5'-phosphosulfate + phosphate</text>
        <dbReference type="Rhea" id="RHEA:77639"/>
        <dbReference type="ChEBI" id="CHEBI:15377"/>
        <dbReference type="ChEBI" id="CHEBI:43474"/>
        <dbReference type="ChEBI" id="CHEBI:58243"/>
        <dbReference type="ChEBI" id="CHEBI:58339"/>
        <dbReference type="EC" id="3.1.3.7"/>
    </reaction>
    <physiologicalReaction direction="left-to-right" evidence="9">
        <dbReference type="Rhea" id="RHEA:77640"/>
    </physiologicalReaction>
</comment>
<dbReference type="InterPro" id="IPR051090">
    <property type="entry name" value="Inositol_monoP_superfamily"/>
</dbReference>
<dbReference type="AlphaFoldDB" id="A0A137NRD7"/>
<evidence type="ECO:0000256" key="7">
    <source>
        <dbReference type="ARBA" id="ARBA00044466"/>
    </source>
</evidence>
<dbReference type="EMBL" id="KQ964919">
    <property type="protein sequence ID" value="KXN65297.1"/>
    <property type="molecule type" value="Genomic_DNA"/>
</dbReference>
<dbReference type="GO" id="GO:0046872">
    <property type="term" value="F:metal ion binding"/>
    <property type="evidence" value="ECO:0007669"/>
    <property type="project" value="UniProtKB-KW"/>
</dbReference>
<feature type="binding site" evidence="10">
    <location>
        <position position="127"/>
    </location>
    <ligand>
        <name>Mg(2+)</name>
        <dbReference type="ChEBI" id="CHEBI:18420"/>
        <label>1</label>
        <note>catalytic</note>
    </ligand>
</feature>
<evidence type="ECO:0000256" key="9">
    <source>
        <dbReference type="ARBA" id="ARBA00044484"/>
    </source>
</evidence>
<dbReference type="PROSITE" id="PS00629">
    <property type="entry name" value="IMP_1"/>
    <property type="match status" value="1"/>
</dbReference>
<evidence type="ECO:0000256" key="8">
    <source>
        <dbReference type="ARBA" id="ARBA00044479"/>
    </source>
</evidence>
<comment type="cofactor">
    <cofactor evidence="1 10">
        <name>Mg(2+)</name>
        <dbReference type="ChEBI" id="CHEBI:18420"/>
    </cofactor>
</comment>
<name>A0A137NRD7_CONC2</name>
<comment type="catalytic activity">
    <reaction evidence="7">
        <text>adenosine 2',5'-bisphosphate + H2O = AMP + phosphate</text>
        <dbReference type="Rhea" id="RHEA:77643"/>
        <dbReference type="ChEBI" id="CHEBI:15377"/>
        <dbReference type="ChEBI" id="CHEBI:43474"/>
        <dbReference type="ChEBI" id="CHEBI:194156"/>
        <dbReference type="ChEBI" id="CHEBI:456215"/>
        <dbReference type="EC" id="3.1.3.7"/>
    </reaction>
    <physiologicalReaction direction="left-to-right" evidence="7">
        <dbReference type="Rhea" id="RHEA:77644"/>
    </physiologicalReaction>
</comment>
<evidence type="ECO:0000256" key="6">
    <source>
        <dbReference type="ARBA" id="ARBA00022842"/>
    </source>
</evidence>
<dbReference type="GO" id="GO:0008441">
    <property type="term" value="F:3'(2'),5'-bisphosphate nucleotidase activity"/>
    <property type="evidence" value="ECO:0007669"/>
    <property type="project" value="UniProtKB-EC"/>
</dbReference>
<dbReference type="PANTHER" id="PTHR43200:SF6">
    <property type="entry name" value="3'(2'),5'-BISPHOSPHATE NUCLEOTIDASE"/>
    <property type="match status" value="1"/>
</dbReference>
<evidence type="ECO:0000256" key="10">
    <source>
        <dbReference type="PIRSR" id="PIRSR600760-2"/>
    </source>
</evidence>
<evidence type="ECO:0000256" key="5">
    <source>
        <dbReference type="ARBA" id="ARBA00022801"/>
    </source>
</evidence>
<dbReference type="GO" id="GO:0000103">
    <property type="term" value="P:sulfate assimilation"/>
    <property type="evidence" value="ECO:0007669"/>
    <property type="project" value="EnsemblFungi"/>
</dbReference>
<feature type="binding site" evidence="10">
    <location>
        <position position="71"/>
    </location>
    <ligand>
        <name>Mg(2+)</name>
        <dbReference type="ChEBI" id="CHEBI:18420"/>
        <label>1</label>
        <note>catalytic</note>
    </ligand>
</feature>
<dbReference type="InterPro" id="IPR000760">
    <property type="entry name" value="Inositol_monophosphatase-like"/>
</dbReference>
<keyword evidence="5" id="KW-0378">Hydrolase</keyword>
<feature type="binding site" evidence="10">
    <location>
        <position position="274"/>
    </location>
    <ligand>
        <name>Mg(2+)</name>
        <dbReference type="ChEBI" id="CHEBI:18420"/>
        <label>1</label>
        <note>catalytic</note>
    </ligand>
</feature>
<dbReference type="Gene3D" id="3.40.190.80">
    <property type="match status" value="1"/>
</dbReference>
<dbReference type="CDD" id="cd01517">
    <property type="entry name" value="PAP_phosphatase"/>
    <property type="match status" value="1"/>
</dbReference>
<dbReference type="OMA" id="MSYQQER"/>
<dbReference type="GO" id="GO:0004441">
    <property type="term" value="F:inositol-1,4-bisphosphate 1-phosphatase activity"/>
    <property type="evidence" value="ECO:0007669"/>
    <property type="project" value="EnsemblFungi"/>
</dbReference>
<comment type="similarity">
    <text evidence="2">Belongs to the inositol monophosphatase superfamily.</text>
</comment>
<organism evidence="11 12">
    <name type="scientific">Conidiobolus coronatus (strain ATCC 28846 / CBS 209.66 / NRRL 28638)</name>
    <name type="common">Delacroixia coronata</name>
    <dbReference type="NCBI Taxonomy" id="796925"/>
    <lineage>
        <taxon>Eukaryota</taxon>
        <taxon>Fungi</taxon>
        <taxon>Fungi incertae sedis</taxon>
        <taxon>Zoopagomycota</taxon>
        <taxon>Entomophthoromycotina</taxon>
        <taxon>Entomophthoromycetes</taxon>
        <taxon>Entomophthorales</taxon>
        <taxon>Ancylistaceae</taxon>
        <taxon>Conidiobolus</taxon>
    </lineage>
</organism>
<dbReference type="STRING" id="796925.A0A137NRD7"/>
<dbReference type="PROSITE" id="PS00630">
    <property type="entry name" value="IMP_2"/>
    <property type="match status" value="1"/>
</dbReference>
<dbReference type="OrthoDB" id="411145at2759"/>
<evidence type="ECO:0000256" key="1">
    <source>
        <dbReference type="ARBA" id="ARBA00001946"/>
    </source>
</evidence>
<accession>A0A137NRD7</accession>
<dbReference type="Pfam" id="PF00459">
    <property type="entry name" value="Inositol_P"/>
    <property type="match status" value="1"/>
</dbReference>
<keyword evidence="6 10" id="KW-0460">Magnesium</keyword>
<evidence type="ECO:0000256" key="3">
    <source>
        <dbReference type="ARBA" id="ARBA00012633"/>
    </source>
</evidence>
<dbReference type="GO" id="GO:0016078">
    <property type="term" value="P:tRNA decay"/>
    <property type="evidence" value="ECO:0007669"/>
    <property type="project" value="EnsemblFungi"/>
</dbReference>
<dbReference type="InterPro" id="IPR020583">
    <property type="entry name" value="Inositol_monoP_metal-BS"/>
</dbReference>
<reference evidence="11 12" key="1">
    <citation type="journal article" date="2015" name="Genome Biol. Evol.">
        <title>Phylogenomic analyses indicate that early fungi evolved digesting cell walls of algal ancestors of land plants.</title>
        <authorList>
            <person name="Chang Y."/>
            <person name="Wang S."/>
            <person name="Sekimoto S."/>
            <person name="Aerts A.L."/>
            <person name="Choi C."/>
            <person name="Clum A."/>
            <person name="LaButti K.M."/>
            <person name="Lindquist E.A."/>
            <person name="Yee Ngan C."/>
            <person name="Ohm R.A."/>
            <person name="Salamov A.A."/>
            <person name="Grigoriev I.V."/>
            <person name="Spatafora J.W."/>
            <person name="Berbee M.L."/>
        </authorList>
    </citation>
    <scope>NUCLEOTIDE SEQUENCE [LARGE SCALE GENOMIC DNA]</scope>
    <source>
        <strain evidence="11 12">NRRL 28638</strain>
    </source>
</reference>
<dbReference type="NCBIfam" id="TIGR01330">
    <property type="entry name" value="bisphos_HAL2"/>
    <property type="match status" value="1"/>
</dbReference>
<sequence>MTDYSKERQIAIEAVIKASRLCDQVFKTLVQANDAITKKDKSPVTLADFGAQAIVNWIIKNNFPEDSIVGEEESSFLRSEEGQSLSDRIFQLVNEVADKPVTRDQILDAIDLGDYEGGSSGRFWTLDPVDGTKGFLRGGQYAVCLALVVDGEVQLGVMGGPNLSVDFNSPSSPKGTLFIAQKGKGAYQRSFQDTDETPISMRLISDLSEAKFCESVEAGHSSHDDSHKIAVELGLKGDSVKMDSQCKYASISRGDGDIYLRLPVSASYEEKIWDHASGVLLVGEAGGKVTDINGNKIDFSQGRTLKLNKGIVASHANHHARVLGAVQKVLSDKQAAL</sequence>
<gene>
    <name evidence="11" type="ORF">CONCODRAFT_13165</name>
</gene>
<dbReference type="FunFam" id="3.40.190.80:FF:000003">
    <property type="entry name" value="PAP-specific phosphatase HAL2-like"/>
    <property type="match status" value="1"/>
</dbReference>
<keyword evidence="12" id="KW-1185">Reference proteome</keyword>
<dbReference type="InterPro" id="IPR006239">
    <property type="entry name" value="DPNP"/>
</dbReference>
<dbReference type="EC" id="3.1.3.7" evidence="3"/>
<dbReference type="SUPFAM" id="SSF56655">
    <property type="entry name" value="Carbohydrate phosphatase"/>
    <property type="match status" value="1"/>
</dbReference>
<dbReference type="GO" id="GO:0046854">
    <property type="term" value="P:phosphatidylinositol phosphate biosynthetic process"/>
    <property type="evidence" value="ECO:0007669"/>
    <property type="project" value="InterPro"/>
</dbReference>